<feature type="compositionally biased region" description="Basic and acidic residues" evidence="1">
    <location>
        <begin position="104"/>
        <end position="116"/>
    </location>
</feature>
<reference evidence="2 3" key="1">
    <citation type="submission" date="2019-09" db="EMBL/GenBank/DDBJ databases">
        <authorList>
            <consortium name="DOE Joint Genome Institute"/>
            <person name="Mondo S.J."/>
            <person name="Navarro-Mendoza M.I."/>
            <person name="Perez-Arques C."/>
            <person name="Panchal S."/>
            <person name="Nicolas F.E."/>
            <person name="Ganguly P."/>
            <person name="Pangilinan J."/>
            <person name="Grigoriev I."/>
            <person name="Heitman J."/>
            <person name="Sanya K."/>
            <person name="Garre V."/>
        </authorList>
    </citation>
    <scope>NUCLEOTIDE SEQUENCE [LARGE SCALE GENOMIC DNA]</scope>
    <source>
        <strain evidence="2 3">MU402</strain>
    </source>
</reference>
<dbReference type="EMBL" id="JAAECE010000001">
    <property type="protein sequence ID" value="KAF1806446.1"/>
    <property type="molecule type" value="Genomic_DNA"/>
</dbReference>
<accession>A0A8H4F522</accession>
<sequence length="351" mass="39068">MLVHPISMDPPPGNYTKSVAASNTEECHLILQEAVTKIATQSSISVSSTPSLVSSYTESDGTKSLSEMNVPARKKFTSMKKSLSKWGLQLSRKMSISSGINSHCESDRQSNAEKTKLRISSPLISSSSSPSASSLHSSVYSKSSSSSLQPDQANEEITRIIKNKELQQAQQQEENPEKSIMKFGQIVGPKRFGQQPGCLGDAGLDIRNCFNVATATEAIQCYAAEKVEIPSYPDDKEEKGNYYILPPYLEPTQFSELIKMKELVMAPHTEKCQIDPDMMSKRQIQQYEQDHYGSSHQEEEEEEEEDGALTDQQHHGNSTKRMLASSRHLRNVQRKSVQVSRDGRALLTFSK</sequence>
<protein>
    <submittedName>
        <fullName evidence="2">Uncharacterized protein</fullName>
    </submittedName>
</protein>
<dbReference type="AlphaFoldDB" id="A0A8H4F522"/>
<feature type="region of interest" description="Disordered" evidence="1">
    <location>
        <begin position="99"/>
        <end position="153"/>
    </location>
</feature>
<organism evidence="2 3">
    <name type="scientific">Mucor circinelloides f. lusitanicus</name>
    <name type="common">Mucor racemosus var. lusitanicus</name>
    <dbReference type="NCBI Taxonomy" id="29924"/>
    <lineage>
        <taxon>Eukaryota</taxon>
        <taxon>Fungi</taxon>
        <taxon>Fungi incertae sedis</taxon>
        <taxon>Mucoromycota</taxon>
        <taxon>Mucoromycotina</taxon>
        <taxon>Mucoromycetes</taxon>
        <taxon>Mucorales</taxon>
        <taxon>Mucorineae</taxon>
        <taxon>Mucoraceae</taxon>
        <taxon>Mucor</taxon>
    </lineage>
</organism>
<evidence type="ECO:0000313" key="2">
    <source>
        <dbReference type="EMBL" id="KAF1806446.1"/>
    </source>
</evidence>
<gene>
    <name evidence="2" type="ORF">FB192DRAFT_1007430</name>
</gene>
<name>A0A8H4F522_MUCCL</name>
<dbReference type="Proteomes" id="UP000469890">
    <property type="component" value="Unassembled WGS sequence"/>
</dbReference>
<evidence type="ECO:0000313" key="3">
    <source>
        <dbReference type="Proteomes" id="UP000469890"/>
    </source>
</evidence>
<feature type="compositionally biased region" description="Acidic residues" evidence="1">
    <location>
        <begin position="298"/>
        <end position="308"/>
    </location>
</feature>
<comment type="caution">
    <text evidence="2">The sequence shown here is derived from an EMBL/GenBank/DDBJ whole genome shotgun (WGS) entry which is preliminary data.</text>
</comment>
<feature type="compositionally biased region" description="Low complexity" evidence="1">
    <location>
        <begin position="120"/>
        <end position="150"/>
    </location>
</feature>
<feature type="compositionally biased region" description="Basic and acidic residues" evidence="1">
    <location>
        <begin position="288"/>
        <end position="297"/>
    </location>
</feature>
<feature type="region of interest" description="Disordered" evidence="1">
    <location>
        <begin position="286"/>
        <end position="351"/>
    </location>
</feature>
<evidence type="ECO:0000256" key="1">
    <source>
        <dbReference type="SAM" id="MobiDB-lite"/>
    </source>
</evidence>
<proteinExistence type="predicted"/>